<sequence>MTAHPHPSPSPTGSAAPRWQLIADELGADISAGRLAPGQRLPNEAQLAERFGVNRHTLRQALQALARQGFVQARQGSGTYVRELVLDYALQRRTRLTQSLAAAGEQAKRELLASRIEPAGAWAAELGLARSDSIELLITRSSVRGRPVGVSTAAYPLPRLAGMAEAFARLGSITAALQSLGVADYTRQRSVVSARLPEAHEADALARAPTQPLLEVVYLNVDAQGRPVEAGRTVFAADAVQLSVNAADWGQP</sequence>
<dbReference type="InterPro" id="IPR012702">
    <property type="entry name" value="CP_lyase_PhnF"/>
</dbReference>
<dbReference type="InterPro" id="IPR028978">
    <property type="entry name" value="Chorismate_lyase_/UTRA_dom_sf"/>
</dbReference>
<evidence type="ECO:0000313" key="5">
    <source>
        <dbReference type="EMBL" id="MDT9002262.1"/>
    </source>
</evidence>
<organism evidence="5 6">
    <name type="scientific">Roseateles aquae</name>
    <dbReference type="NCBI Taxonomy" id="3077235"/>
    <lineage>
        <taxon>Bacteria</taxon>
        <taxon>Pseudomonadati</taxon>
        <taxon>Pseudomonadota</taxon>
        <taxon>Betaproteobacteria</taxon>
        <taxon>Burkholderiales</taxon>
        <taxon>Sphaerotilaceae</taxon>
        <taxon>Roseateles</taxon>
    </lineage>
</organism>
<dbReference type="InterPro" id="IPR000524">
    <property type="entry name" value="Tscrpt_reg_HTH_GntR"/>
</dbReference>
<keyword evidence="2" id="KW-0238">DNA-binding</keyword>
<dbReference type="SUPFAM" id="SSF46785">
    <property type="entry name" value="Winged helix' DNA-binding domain"/>
    <property type="match status" value="1"/>
</dbReference>
<feature type="domain" description="HTH gntR-type" evidence="4">
    <location>
        <begin position="16"/>
        <end position="84"/>
    </location>
</feature>
<protein>
    <submittedName>
        <fullName evidence="5">Phosphonate metabolism transcriptional regulator PhnF</fullName>
    </submittedName>
</protein>
<dbReference type="PROSITE" id="PS50949">
    <property type="entry name" value="HTH_GNTR"/>
    <property type="match status" value="1"/>
</dbReference>
<dbReference type="InterPro" id="IPR036390">
    <property type="entry name" value="WH_DNA-bd_sf"/>
</dbReference>
<dbReference type="Gene3D" id="3.40.1410.10">
    <property type="entry name" value="Chorismate lyase-like"/>
    <property type="match status" value="1"/>
</dbReference>
<dbReference type="PANTHER" id="PTHR44846:SF1">
    <property type="entry name" value="MANNOSYL-D-GLYCERATE TRANSPORT_METABOLISM SYSTEM REPRESSOR MNGR-RELATED"/>
    <property type="match status" value="1"/>
</dbReference>
<proteinExistence type="predicted"/>
<dbReference type="Pfam" id="PF07702">
    <property type="entry name" value="UTRA"/>
    <property type="match status" value="1"/>
</dbReference>
<dbReference type="NCBIfam" id="TIGR02325">
    <property type="entry name" value="C_P_lyase_phnF"/>
    <property type="match status" value="1"/>
</dbReference>
<evidence type="ECO:0000256" key="2">
    <source>
        <dbReference type="ARBA" id="ARBA00023125"/>
    </source>
</evidence>
<accession>A0ABU3PIR9</accession>
<dbReference type="InterPro" id="IPR050679">
    <property type="entry name" value="Bact_HTH_transcr_reg"/>
</dbReference>
<dbReference type="Gene3D" id="1.10.10.10">
    <property type="entry name" value="Winged helix-like DNA-binding domain superfamily/Winged helix DNA-binding domain"/>
    <property type="match status" value="1"/>
</dbReference>
<dbReference type="PANTHER" id="PTHR44846">
    <property type="entry name" value="MANNOSYL-D-GLYCERATE TRANSPORT/METABOLISM SYSTEM REPRESSOR MNGR-RELATED"/>
    <property type="match status" value="1"/>
</dbReference>
<gene>
    <name evidence="5" type="primary">phnF</name>
    <name evidence="5" type="ORF">RQP53_23480</name>
</gene>
<dbReference type="EMBL" id="JAVXZY010000014">
    <property type="protein sequence ID" value="MDT9002262.1"/>
    <property type="molecule type" value="Genomic_DNA"/>
</dbReference>
<dbReference type="PRINTS" id="PR00035">
    <property type="entry name" value="HTHGNTR"/>
</dbReference>
<keyword evidence="3" id="KW-0804">Transcription</keyword>
<keyword evidence="6" id="KW-1185">Reference proteome</keyword>
<evidence type="ECO:0000313" key="6">
    <source>
        <dbReference type="Proteomes" id="UP001246372"/>
    </source>
</evidence>
<name>A0ABU3PIR9_9BURK</name>
<comment type="caution">
    <text evidence="5">The sequence shown here is derived from an EMBL/GenBank/DDBJ whole genome shotgun (WGS) entry which is preliminary data.</text>
</comment>
<dbReference type="SUPFAM" id="SSF64288">
    <property type="entry name" value="Chorismate lyase-like"/>
    <property type="match status" value="1"/>
</dbReference>
<dbReference type="InterPro" id="IPR036388">
    <property type="entry name" value="WH-like_DNA-bd_sf"/>
</dbReference>
<dbReference type="RefSeq" id="WP_315653160.1">
    <property type="nucleotide sequence ID" value="NZ_JAVXZY010000014.1"/>
</dbReference>
<evidence type="ECO:0000259" key="4">
    <source>
        <dbReference type="PROSITE" id="PS50949"/>
    </source>
</evidence>
<dbReference type="SMART" id="SM00866">
    <property type="entry name" value="UTRA"/>
    <property type="match status" value="1"/>
</dbReference>
<dbReference type="CDD" id="cd07377">
    <property type="entry name" value="WHTH_GntR"/>
    <property type="match status" value="1"/>
</dbReference>
<evidence type="ECO:0000256" key="3">
    <source>
        <dbReference type="ARBA" id="ARBA00023163"/>
    </source>
</evidence>
<dbReference type="Pfam" id="PF00392">
    <property type="entry name" value="GntR"/>
    <property type="match status" value="1"/>
</dbReference>
<dbReference type="SMART" id="SM00345">
    <property type="entry name" value="HTH_GNTR"/>
    <property type="match status" value="1"/>
</dbReference>
<keyword evidence="1" id="KW-0805">Transcription regulation</keyword>
<dbReference type="Proteomes" id="UP001246372">
    <property type="component" value="Unassembled WGS sequence"/>
</dbReference>
<dbReference type="InterPro" id="IPR011663">
    <property type="entry name" value="UTRA"/>
</dbReference>
<evidence type="ECO:0000256" key="1">
    <source>
        <dbReference type="ARBA" id="ARBA00023015"/>
    </source>
</evidence>
<reference evidence="5" key="1">
    <citation type="submission" date="2023-09" db="EMBL/GenBank/DDBJ databases">
        <title>Paucibacter sp. APW11 Genome sequencing and assembly.</title>
        <authorList>
            <person name="Kim I."/>
        </authorList>
    </citation>
    <scope>NUCLEOTIDE SEQUENCE</scope>
    <source>
        <strain evidence="5">APW11</strain>
    </source>
</reference>